<protein>
    <submittedName>
        <fullName evidence="5">Histidine phosphatase family protein</fullName>
    </submittedName>
</protein>
<feature type="active site" description="Tele-phosphohistidine intermediate" evidence="3">
    <location>
        <position position="9"/>
    </location>
</feature>
<dbReference type="AlphaFoldDB" id="A0A4Z1CRN0"/>
<keyword evidence="6" id="KW-1185">Reference proteome</keyword>
<keyword evidence="1" id="KW-0324">Glycolysis</keyword>
<sequence length="199" mass="21443">MKRLILVRHGETEWNAARRLQGQQDIALSEHGRAQALALRPVIATHAPDIAFTSDLRRAAETSALLGHADAVATPRLREQGLGAWEGREIAELMAEDPDAYRGWRAGTNVPARAEGWSTFRSRVEAAMLDAISSCRDVALITCHGGVIRAALDTLIALAPSRIIPVGPGSMSILAHDGSGFRLEAFNFSPGRVELHAPD</sequence>
<dbReference type="PROSITE" id="PS00175">
    <property type="entry name" value="PG_MUTASE"/>
    <property type="match status" value="1"/>
</dbReference>
<dbReference type="CDD" id="cd07067">
    <property type="entry name" value="HP_PGM_like"/>
    <property type="match status" value="1"/>
</dbReference>
<name>A0A4Z1CRN0_9RHOB</name>
<comment type="caution">
    <text evidence="5">The sequence shown here is derived from an EMBL/GenBank/DDBJ whole genome shotgun (WGS) entry which is preliminary data.</text>
</comment>
<dbReference type="GO" id="GO:0005737">
    <property type="term" value="C:cytoplasm"/>
    <property type="evidence" value="ECO:0007669"/>
    <property type="project" value="TreeGrafter"/>
</dbReference>
<dbReference type="OrthoDB" id="9781415at2"/>
<dbReference type="RefSeq" id="WP_135816351.1">
    <property type="nucleotide sequence ID" value="NZ_SRPG01000017.1"/>
</dbReference>
<dbReference type="InterPro" id="IPR013078">
    <property type="entry name" value="His_Pase_superF_clade-1"/>
</dbReference>
<dbReference type="InterPro" id="IPR001345">
    <property type="entry name" value="PG/BPGM_mutase_AS"/>
</dbReference>
<feature type="binding site" evidence="4">
    <location>
        <position position="58"/>
    </location>
    <ligand>
        <name>substrate</name>
    </ligand>
</feature>
<evidence type="ECO:0000313" key="6">
    <source>
        <dbReference type="Proteomes" id="UP000297972"/>
    </source>
</evidence>
<evidence type="ECO:0000256" key="4">
    <source>
        <dbReference type="PIRSR" id="PIRSR613078-2"/>
    </source>
</evidence>
<dbReference type="PANTHER" id="PTHR48100:SF1">
    <property type="entry name" value="HISTIDINE PHOSPHATASE FAMILY PROTEIN-RELATED"/>
    <property type="match status" value="1"/>
</dbReference>
<dbReference type="GO" id="GO:0016791">
    <property type="term" value="F:phosphatase activity"/>
    <property type="evidence" value="ECO:0007669"/>
    <property type="project" value="TreeGrafter"/>
</dbReference>
<dbReference type="PANTHER" id="PTHR48100">
    <property type="entry name" value="BROAD-SPECIFICITY PHOSPHATASE YOR283W-RELATED"/>
    <property type="match status" value="1"/>
</dbReference>
<dbReference type="Proteomes" id="UP000297972">
    <property type="component" value="Unassembled WGS sequence"/>
</dbReference>
<feature type="active site" description="Proton donor/acceptor" evidence="3">
    <location>
        <position position="79"/>
    </location>
</feature>
<dbReference type="Pfam" id="PF00300">
    <property type="entry name" value="His_Phos_1"/>
    <property type="match status" value="1"/>
</dbReference>
<feature type="binding site" evidence="4">
    <location>
        <begin position="8"/>
        <end position="15"/>
    </location>
    <ligand>
        <name>substrate</name>
    </ligand>
</feature>
<evidence type="ECO:0000313" key="5">
    <source>
        <dbReference type="EMBL" id="TGN67939.1"/>
    </source>
</evidence>
<evidence type="ECO:0000256" key="1">
    <source>
        <dbReference type="ARBA" id="ARBA00023152"/>
    </source>
</evidence>
<evidence type="ECO:0000256" key="2">
    <source>
        <dbReference type="ARBA" id="ARBA00023235"/>
    </source>
</evidence>
<dbReference type="SMART" id="SM00855">
    <property type="entry name" value="PGAM"/>
    <property type="match status" value="1"/>
</dbReference>
<evidence type="ECO:0000256" key="3">
    <source>
        <dbReference type="PIRSR" id="PIRSR613078-1"/>
    </source>
</evidence>
<organism evidence="5 6">
    <name type="scientific">Paracoccus liaowanqingii</name>
    <dbReference type="NCBI Taxonomy" id="2560053"/>
    <lineage>
        <taxon>Bacteria</taxon>
        <taxon>Pseudomonadati</taxon>
        <taxon>Pseudomonadota</taxon>
        <taxon>Alphaproteobacteria</taxon>
        <taxon>Rhodobacterales</taxon>
        <taxon>Paracoccaceae</taxon>
        <taxon>Paracoccus</taxon>
    </lineage>
</organism>
<dbReference type="InterPro" id="IPR050275">
    <property type="entry name" value="PGM_Phosphatase"/>
</dbReference>
<reference evidence="5 6" key="1">
    <citation type="submission" date="2019-03" db="EMBL/GenBank/DDBJ databases">
        <authorList>
            <person name="Li J."/>
        </authorList>
    </citation>
    <scope>NUCLEOTIDE SEQUENCE [LARGE SCALE GENOMIC DNA]</scope>
    <source>
        <strain evidence="5 6">3058</strain>
    </source>
</reference>
<keyword evidence="2" id="KW-0413">Isomerase</keyword>
<dbReference type="SUPFAM" id="SSF53254">
    <property type="entry name" value="Phosphoglycerate mutase-like"/>
    <property type="match status" value="1"/>
</dbReference>
<gene>
    <name evidence="5" type="ORF">E4L95_03120</name>
</gene>
<dbReference type="InterPro" id="IPR029033">
    <property type="entry name" value="His_PPase_superfam"/>
</dbReference>
<dbReference type="Gene3D" id="3.40.50.1240">
    <property type="entry name" value="Phosphoglycerate mutase-like"/>
    <property type="match status" value="1"/>
</dbReference>
<dbReference type="EMBL" id="SRPG01000017">
    <property type="protein sequence ID" value="TGN67939.1"/>
    <property type="molecule type" value="Genomic_DNA"/>
</dbReference>
<proteinExistence type="predicted"/>
<accession>A0A4Z1CRN0</accession>